<evidence type="ECO:0000259" key="2">
    <source>
        <dbReference type="Pfam" id="PF04073"/>
    </source>
</evidence>
<dbReference type="InterPro" id="IPR007214">
    <property type="entry name" value="YbaK/aa-tRNA-synth-assoc-dom"/>
</dbReference>
<dbReference type="GO" id="GO:0003677">
    <property type="term" value="F:DNA binding"/>
    <property type="evidence" value="ECO:0007669"/>
    <property type="project" value="UniProtKB-KW"/>
</dbReference>
<sequence>MPASRADLIAHLDHLSIAHQTFDHPPVFTVEEADAATGHVPGLHVKNLFLKDKRGDLYLATVAADRRVDLKRLQALLGAGRLSFGKPDLLMEVLGVTPGSVTPFALINDTEGRVSFALDRAILASPTMNAHPLFNDASTVIASADLPRFAESTGHAVAIVDLDTAPAA</sequence>
<dbReference type="SUPFAM" id="SSF55826">
    <property type="entry name" value="YbaK/ProRS associated domain"/>
    <property type="match status" value="1"/>
</dbReference>
<dbReference type="RefSeq" id="WP_188579707.1">
    <property type="nucleotide sequence ID" value="NZ_BMDZ01000040.1"/>
</dbReference>
<protein>
    <submittedName>
        <fullName evidence="3">DNA-binding protein</fullName>
    </submittedName>
</protein>
<dbReference type="Pfam" id="PF04073">
    <property type="entry name" value="tRNA_edit"/>
    <property type="match status" value="1"/>
</dbReference>
<accession>A0ABQ1INU3</accession>
<comment type="similarity">
    <text evidence="1">Belongs to the PRORSD1 family.</text>
</comment>
<keyword evidence="4" id="KW-1185">Reference proteome</keyword>
<dbReference type="PANTHER" id="PTHR31423">
    <property type="entry name" value="YBAK DOMAIN-CONTAINING PROTEIN"/>
    <property type="match status" value="1"/>
</dbReference>
<dbReference type="InterPro" id="IPR036754">
    <property type="entry name" value="YbaK/aa-tRNA-synt-asso_dom_sf"/>
</dbReference>
<dbReference type="CDD" id="cd04335">
    <property type="entry name" value="PrdX_deacylase"/>
    <property type="match status" value="1"/>
</dbReference>
<organism evidence="3 4">
    <name type="scientific">Tistrella bauzanensis</name>
    <dbReference type="NCBI Taxonomy" id="657419"/>
    <lineage>
        <taxon>Bacteria</taxon>
        <taxon>Pseudomonadati</taxon>
        <taxon>Pseudomonadota</taxon>
        <taxon>Alphaproteobacteria</taxon>
        <taxon>Geminicoccales</taxon>
        <taxon>Geminicoccaceae</taxon>
        <taxon>Tistrella</taxon>
    </lineage>
</organism>
<feature type="domain" description="YbaK/aminoacyl-tRNA synthetase-associated" evidence="2">
    <location>
        <begin position="24"/>
        <end position="149"/>
    </location>
</feature>
<dbReference type="Gene3D" id="3.90.960.10">
    <property type="entry name" value="YbaK/aminoacyl-tRNA synthetase-associated domain"/>
    <property type="match status" value="1"/>
</dbReference>
<gene>
    <name evidence="3" type="ORF">GCM10011505_32210</name>
</gene>
<keyword evidence="3" id="KW-0238">DNA-binding</keyword>
<reference evidence="4" key="1">
    <citation type="journal article" date="2019" name="Int. J. Syst. Evol. Microbiol.">
        <title>The Global Catalogue of Microorganisms (GCM) 10K type strain sequencing project: providing services to taxonomists for standard genome sequencing and annotation.</title>
        <authorList>
            <consortium name="The Broad Institute Genomics Platform"/>
            <consortium name="The Broad Institute Genome Sequencing Center for Infectious Disease"/>
            <person name="Wu L."/>
            <person name="Ma J."/>
        </authorList>
    </citation>
    <scope>NUCLEOTIDE SEQUENCE [LARGE SCALE GENOMIC DNA]</scope>
    <source>
        <strain evidence="4">CGMCC 1.10188</strain>
    </source>
</reference>
<comment type="caution">
    <text evidence="3">The sequence shown here is derived from an EMBL/GenBank/DDBJ whole genome shotgun (WGS) entry which is preliminary data.</text>
</comment>
<evidence type="ECO:0000313" key="3">
    <source>
        <dbReference type="EMBL" id="GGB48692.1"/>
    </source>
</evidence>
<evidence type="ECO:0000256" key="1">
    <source>
        <dbReference type="ARBA" id="ARBA00010201"/>
    </source>
</evidence>
<dbReference type="PANTHER" id="PTHR31423:SF3">
    <property type="entry name" value="PROLYL-TRNA SYNTHETASE ASSOCIATED DOMAIN-CONTAINING PROTEIN 1-RELATED"/>
    <property type="match status" value="1"/>
</dbReference>
<dbReference type="InterPro" id="IPR040285">
    <property type="entry name" value="ProX/PRXD1"/>
</dbReference>
<dbReference type="Proteomes" id="UP000603352">
    <property type="component" value="Unassembled WGS sequence"/>
</dbReference>
<proteinExistence type="inferred from homology"/>
<name>A0ABQ1INU3_9PROT</name>
<dbReference type="EMBL" id="BMDZ01000040">
    <property type="protein sequence ID" value="GGB48692.1"/>
    <property type="molecule type" value="Genomic_DNA"/>
</dbReference>
<evidence type="ECO:0000313" key="4">
    <source>
        <dbReference type="Proteomes" id="UP000603352"/>
    </source>
</evidence>